<dbReference type="Gene3D" id="1.10.533.10">
    <property type="entry name" value="Death Domain, Fas"/>
    <property type="match status" value="2"/>
</dbReference>
<evidence type="ECO:0000256" key="2">
    <source>
        <dbReference type="ARBA" id="ARBA00022490"/>
    </source>
</evidence>
<dbReference type="GO" id="GO:0089720">
    <property type="term" value="F:caspase binding"/>
    <property type="evidence" value="ECO:0007669"/>
    <property type="project" value="TreeGrafter"/>
</dbReference>
<comment type="subcellular location">
    <subcellularLocation>
        <location evidence="1">Cytoplasm</location>
    </subcellularLocation>
</comment>
<evidence type="ECO:0000256" key="3">
    <source>
        <dbReference type="ARBA" id="ARBA00022553"/>
    </source>
</evidence>
<organism evidence="14 15">
    <name type="scientific">Picathartes gymnocephalus</name>
    <name type="common">White-necked rockfowl</name>
    <dbReference type="NCBI Taxonomy" id="175131"/>
    <lineage>
        <taxon>Eukaryota</taxon>
        <taxon>Metazoa</taxon>
        <taxon>Chordata</taxon>
        <taxon>Craniata</taxon>
        <taxon>Vertebrata</taxon>
        <taxon>Euteleostomi</taxon>
        <taxon>Archelosauria</taxon>
        <taxon>Archosauria</taxon>
        <taxon>Dinosauria</taxon>
        <taxon>Saurischia</taxon>
        <taxon>Theropoda</taxon>
        <taxon>Coelurosauria</taxon>
        <taxon>Aves</taxon>
        <taxon>Neognathae</taxon>
        <taxon>Neoaves</taxon>
        <taxon>Telluraves</taxon>
        <taxon>Australaves</taxon>
        <taxon>Passeriformes</taxon>
        <taxon>Picathartidae</taxon>
        <taxon>Picathartes</taxon>
    </lineage>
</organism>
<dbReference type="Pfam" id="PF01335">
    <property type="entry name" value="DED"/>
    <property type="match status" value="1"/>
</dbReference>
<reference evidence="14" key="1">
    <citation type="submission" date="2019-10" db="EMBL/GenBank/DDBJ databases">
        <title>Bird 10,000 Genomes (B10K) Project - Family phase.</title>
        <authorList>
            <person name="Zhang G."/>
        </authorList>
    </citation>
    <scope>NUCLEOTIDE SEQUENCE</scope>
    <source>
        <strain evidence="14">B10K-DU-012-30</strain>
        <tissue evidence="14">Muscle</tissue>
    </source>
</reference>
<evidence type="ECO:0000256" key="11">
    <source>
        <dbReference type="ARBA" id="ARBA00075696"/>
    </source>
</evidence>
<dbReference type="SUPFAM" id="SSF47986">
    <property type="entry name" value="DEATH domain"/>
    <property type="match status" value="1"/>
</dbReference>
<dbReference type="InterPro" id="IPR016729">
    <property type="entry name" value="FADD"/>
</dbReference>
<dbReference type="GO" id="GO:0001819">
    <property type="term" value="P:positive regulation of cytokine production"/>
    <property type="evidence" value="ECO:0007669"/>
    <property type="project" value="UniProtKB-ARBA"/>
</dbReference>
<protein>
    <recommendedName>
        <fullName evidence="9">FAS-associated death domain protein</fullName>
    </recommendedName>
    <alternativeName>
        <fullName evidence="11">FAS-associating death domain-containing protein</fullName>
    </alternativeName>
    <alternativeName>
        <fullName evidence="10">Fas-associated death domain protein</fullName>
    </alternativeName>
</protein>
<evidence type="ECO:0000256" key="8">
    <source>
        <dbReference type="ARBA" id="ARBA00066149"/>
    </source>
</evidence>
<dbReference type="FunFam" id="1.10.533.10:FF:000059">
    <property type="entry name" value="Fas-associated via death domain"/>
    <property type="match status" value="1"/>
</dbReference>
<dbReference type="PROSITE" id="PS50168">
    <property type="entry name" value="DED"/>
    <property type="match status" value="1"/>
</dbReference>
<evidence type="ECO:0000313" key="14">
    <source>
        <dbReference type="EMBL" id="NWI41862.1"/>
    </source>
</evidence>
<feature type="domain" description="Death" evidence="12">
    <location>
        <begin position="97"/>
        <end position="179"/>
    </location>
</feature>
<comment type="subunit">
    <text evidence="8">Can self-associate. Component of the AIM2 PANoptosome complex, a multiprotein complex that drives inflammatory cell death (PANoptosis). Component of the death-induced signaling complex (DISC) composed of cell surface receptor FAS/CD95 or TNFRSF1A, adapter protein FADD and the CASP8 protease; recruitment of CASP8 to the complex is required for processing of CASP8 into the p18 and p10 subunits. Interacts (via death domain) with FAS (via death domain). Interacts directly (via DED domain) with NOL3 (via CARD domain); inhibits death-inducing signaling complex (DISC) assembly by inhibiting the increase in FAS-FADD binding induced by FAS activation. Interacts with CFLAR, PEA15 and MBD4. When phosphorylated, part of a complex containing HIPK3 and FAS. May interact with MAVS/IPS1. Interacts with MOCV v-CFLAR protein and PIDD1. Interacts with RIPK1 and TRADD. Interacts with stimulated TNFRSF10B. Interacts with DDX24.</text>
</comment>
<dbReference type="AlphaFoldDB" id="A0A851B935"/>
<dbReference type="SMART" id="SM00005">
    <property type="entry name" value="DEATH"/>
    <property type="match status" value="1"/>
</dbReference>
<dbReference type="PANTHER" id="PTHR15077:SF10">
    <property type="entry name" value="FAS-ASSOCIATED DEATH DOMAIN PROTEIN"/>
    <property type="match status" value="1"/>
</dbReference>
<proteinExistence type="predicted"/>
<dbReference type="GO" id="GO:0005123">
    <property type="term" value="F:death receptor binding"/>
    <property type="evidence" value="ECO:0007669"/>
    <property type="project" value="TreeGrafter"/>
</dbReference>
<dbReference type="OrthoDB" id="100767at2759"/>
<evidence type="ECO:0000256" key="5">
    <source>
        <dbReference type="ARBA" id="ARBA00022703"/>
    </source>
</evidence>
<evidence type="ECO:0000256" key="10">
    <source>
        <dbReference type="ARBA" id="ARBA00071128"/>
    </source>
</evidence>
<evidence type="ECO:0000256" key="9">
    <source>
        <dbReference type="ARBA" id="ARBA00069996"/>
    </source>
</evidence>
<dbReference type="GO" id="GO:0031265">
    <property type="term" value="C:CD95 death-inducing signaling complex"/>
    <property type="evidence" value="ECO:0007669"/>
    <property type="project" value="TreeGrafter"/>
</dbReference>
<dbReference type="FunFam" id="1.10.533.10:FF:000062">
    <property type="entry name" value="Fas-associated via death domain"/>
    <property type="match status" value="1"/>
</dbReference>
<dbReference type="InterPro" id="IPR011029">
    <property type="entry name" value="DEATH-like_dom_sf"/>
</dbReference>
<dbReference type="GO" id="GO:0045087">
    <property type="term" value="P:innate immune response"/>
    <property type="evidence" value="ECO:0007669"/>
    <property type="project" value="UniProtKB-KW"/>
</dbReference>
<feature type="non-terminal residue" evidence="14">
    <location>
        <position position="179"/>
    </location>
</feature>
<dbReference type="SMART" id="SM00031">
    <property type="entry name" value="DED"/>
    <property type="match status" value="1"/>
</dbReference>
<dbReference type="GO" id="GO:0045089">
    <property type="term" value="P:positive regulation of innate immune response"/>
    <property type="evidence" value="ECO:0007669"/>
    <property type="project" value="TreeGrafter"/>
</dbReference>
<dbReference type="CDD" id="cd08336">
    <property type="entry name" value="DED_FADD"/>
    <property type="match status" value="1"/>
</dbReference>
<dbReference type="InterPro" id="IPR000488">
    <property type="entry name" value="Death_dom"/>
</dbReference>
<dbReference type="PROSITE" id="PS50017">
    <property type="entry name" value="DEATH_DOMAIN"/>
    <property type="match status" value="1"/>
</dbReference>
<evidence type="ECO:0000256" key="4">
    <source>
        <dbReference type="ARBA" id="ARBA00022588"/>
    </source>
</evidence>
<dbReference type="GO" id="GO:0005737">
    <property type="term" value="C:cytoplasm"/>
    <property type="evidence" value="ECO:0007669"/>
    <property type="project" value="UniProtKB-SubCell"/>
</dbReference>
<evidence type="ECO:0000259" key="12">
    <source>
        <dbReference type="PROSITE" id="PS50017"/>
    </source>
</evidence>
<keyword evidence="4" id="KW-0399">Innate immunity</keyword>
<evidence type="ECO:0000256" key="7">
    <source>
        <dbReference type="ARBA" id="ARBA00059068"/>
    </source>
</evidence>
<dbReference type="Proteomes" id="UP000631391">
    <property type="component" value="Unassembled WGS sequence"/>
</dbReference>
<keyword evidence="3" id="KW-0597">Phosphoprotein</keyword>
<dbReference type="Pfam" id="PF00531">
    <property type="entry name" value="Death"/>
    <property type="match status" value="1"/>
</dbReference>
<keyword evidence="5" id="KW-0053">Apoptosis</keyword>
<feature type="non-terminal residue" evidence="14">
    <location>
        <position position="1"/>
    </location>
</feature>
<keyword evidence="2" id="KW-0963">Cytoplasm</keyword>
<keyword evidence="6" id="KW-0391">Immunity</keyword>
<dbReference type="PANTHER" id="PTHR15077">
    <property type="entry name" value="FAS-ASSOCIATING DEATH DOMAIN-CONTAINING PROTEIN FADD"/>
    <property type="match status" value="1"/>
</dbReference>
<dbReference type="GO" id="GO:2001238">
    <property type="term" value="P:positive regulation of extrinsic apoptotic signaling pathway"/>
    <property type="evidence" value="ECO:0007669"/>
    <property type="project" value="UniProtKB-ARBA"/>
</dbReference>
<comment type="function">
    <text evidence="7">Apoptotic adapter molecule that recruits caspases CASP8 or CASP10 to the activated FAS/CD95 or TNFRSF1A/TNFR-1 receptors. The resulting aggregate called the death-inducing signaling complex (DISC) performs CASP8 proteolytic activation. Active CASP8 initiates the subsequent cascade of caspases mediating apoptosis. Involved in interferon-mediated antiviral immune response, playing a role in the positive regulation of interferon signaling.</text>
</comment>
<accession>A0A851B935</accession>
<comment type="caution">
    <text evidence="14">The sequence shown here is derived from an EMBL/GenBank/DDBJ whole genome shotgun (WGS) entry which is preliminary data.</text>
</comment>
<evidence type="ECO:0000256" key="6">
    <source>
        <dbReference type="ARBA" id="ARBA00022859"/>
    </source>
</evidence>
<evidence type="ECO:0000313" key="15">
    <source>
        <dbReference type="Proteomes" id="UP000631391"/>
    </source>
</evidence>
<evidence type="ECO:0000259" key="13">
    <source>
        <dbReference type="PROSITE" id="PS50168"/>
    </source>
</evidence>
<dbReference type="EMBL" id="WEKY01031535">
    <property type="protein sequence ID" value="NWI41862.1"/>
    <property type="molecule type" value="Genomic_DNA"/>
</dbReference>
<feature type="domain" description="DED" evidence="13">
    <location>
        <begin position="3"/>
        <end position="81"/>
    </location>
</feature>
<dbReference type="GO" id="GO:0030674">
    <property type="term" value="F:protein-macromolecule adaptor activity"/>
    <property type="evidence" value="ECO:0007669"/>
    <property type="project" value="UniProtKB-ARBA"/>
</dbReference>
<gene>
    <name evidence="14" type="primary">Fadd</name>
    <name evidence="14" type="ORF">PICGYM_R07903</name>
</gene>
<dbReference type="InterPro" id="IPR001875">
    <property type="entry name" value="DED_dom"/>
</dbReference>
<dbReference type="GO" id="GO:0097191">
    <property type="term" value="P:extrinsic apoptotic signaling pathway"/>
    <property type="evidence" value="ECO:0007669"/>
    <property type="project" value="TreeGrafter"/>
</dbReference>
<evidence type="ECO:0000256" key="1">
    <source>
        <dbReference type="ARBA" id="ARBA00004496"/>
    </source>
</evidence>
<sequence length="179" mass="20497">VDPFLSLQHSISSGLSGAELSAMKFLCRDKIKKRKLEAVQSGLELFSILMEQQEIASDNLKFLRELLEEIKRADLVAQLVRFEEEGPDAPDDQPDGHEKPIAVICDNVGREWKRLMRELGMSEVKLDRIEAAHRFNLYELLLQALREWQRWKGKDAKVADLIKALRGCNLNLVADKVEE</sequence>
<keyword evidence="15" id="KW-1185">Reference proteome</keyword>
<name>A0A851B935_PICGY</name>